<dbReference type="InterPro" id="IPR038140">
    <property type="entry name" value="DotD_sf"/>
</dbReference>
<dbReference type="PROSITE" id="PS51257">
    <property type="entry name" value="PROKAR_LIPOPROTEIN"/>
    <property type="match status" value="1"/>
</dbReference>
<proteinExistence type="predicted"/>
<dbReference type="EMBL" id="LT837804">
    <property type="protein sequence ID" value="SMB33232.1"/>
    <property type="molecule type" value="Genomic_DNA"/>
</dbReference>
<geneLocation type="plasmid" evidence="1 2">
    <name>SDENCHOLpa</name>
</geneLocation>
<dbReference type="Gene3D" id="3.55.50.60">
    <property type="entry name" value="DotD protein"/>
    <property type="match status" value="1"/>
</dbReference>
<keyword evidence="2" id="KW-1185">Reference proteome</keyword>
<keyword evidence="1" id="KW-0614">Plasmid</keyword>
<reference evidence="1" key="1">
    <citation type="submission" date="2017-03" db="EMBL/GenBank/DDBJ databases">
        <authorList>
            <consortium name="AG Boll"/>
        </authorList>
    </citation>
    <scope>NUCLEOTIDE SEQUENCE [LARGE SCALE GENOMIC DNA]</scope>
    <source>
        <strain evidence="1">Chol</strain>
    </source>
</reference>
<protein>
    <recommendedName>
        <fullName evidence="3">Lipoprotein</fullName>
    </recommendedName>
</protein>
<evidence type="ECO:0008006" key="3">
    <source>
        <dbReference type="Google" id="ProtNLM"/>
    </source>
</evidence>
<evidence type="ECO:0000313" key="2">
    <source>
        <dbReference type="Proteomes" id="UP000242886"/>
    </source>
</evidence>
<dbReference type="Proteomes" id="UP000242886">
    <property type="component" value="Plasmid SDENCHOLpa"/>
</dbReference>
<dbReference type="RefSeq" id="WP_197706986.1">
    <property type="nucleotide sequence ID" value="NZ_LT837804.1"/>
</dbReference>
<dbReference type="AlphaFoldDB" id="A0A7Z7MWB8"/>
<name>A0A7Z7MWB8_9PROT</name>
<accession>A0A7Z7MWB8</accession>
<organism evidence="1 2">
    <name type="scientific">Sterolibacterium denitrificans</name>
    <dbReference type="NCBI Taxonomy" id="157592"/>
    <lineage>
        <taxon>Bacteria</taxon>
        <taxon>Pseudomonadati</taxon>
        <taxon>Pseudomonadota</taxon>
        <taxon>Betaproteobacteria</taxon>
        <taxon>Nitrosomonadales</taxon>
        <taxon>Sterolibacteriaceae</taxon>
        <taxon>Sterolibacterium</taxon>
    </lineage>
</organism>
<sequence length="138" mass="14624">MRYMLGVVAACLLAGCAGSPPKPPLPEGEYRPINIPAAPARLDVFNFAYEGDIVGVLPALKTVAPQLNVMPTLGQATPLPVRLNLQGVRLEDALRAIGAQGGGVADVVWNTTRHQGGNQVFIRFRAPVESDGNQRGIE</sequence>
<evidence type="ECO:0000313" key="1">
    <source>
        <dbReference type="EMBL" id="SMB33232.1"/>
    </source>
</evidence>
<gene>
    <name evidence="1" type="ORF">SDENCHOL_PA20024</name>
</gene>